<keyword evidence="2" id="KW-0961">Cell wall biogenesis/degradation</keyword>
<feature type="compositionally biased region" description="Polar residues" evidence="3">
    <location>
        <begin position="282"/>
        <end position="307"/>
    </location>
</feature>
<dbReference type="EMBL" id="OY569118">
    <property type="protein sequence ID" value="CAJ1003361.1"/>
    <property type="molecule type" value="Genomic_DNA"/>
</dbReference>
<dbReference type="KEGG" id="bayd:BSPP4475_13670"/>
<dbReference type="EC" id="3.5.1.28" evidence="6"/>
<dbReference type="PANTHER" id="PTHR34408">
    <property type="entry name" value="FAMILY PROTEIN, PUTATIVE-RELATED"/>
    <property type="match status" value="1"/>
</dbReference>
<dbReference type="PANTHER" id="PTHR34408:SF1">
    <property type="entry name" value="GLYCOSYL HYDROLASE FAMILY 19 DOMAIN-CONTAINING PROTEIN HI_1415"/>
    <property type="match status" value="1"/>
</dbReference>
<feature type="compositionally biased region" description="Polar residues" evidence="3">
    <location>
        <begin position="177"/>
        <end position="190"/>
    </location>
</feature>
<feature type="region of interest" description="Disordered" evidence="3">
    <location>
        <begin position="163"/>
        <end position="190"/>
    </location>
</feature>
<protein>
    <submittedName>
        <fullName evidence="6">TIGR04211 family SH3 domain-containing protein</fullName>
        <ecNumber evidence="6">3.5.1.28</ecNumber>
    </submittedName>
</protein>
<dbReference type="GO" id="GO:0008745">
    <property type="term" value="F:N-acetylmuramoyl-L-alanine amidase activity"/>
    <property type="evidence" value="ECO:0007669"/>
    <property type="project" value="UniProtKB-EC"/>
</dbReference>
<feature type="chain" id="PRO_5041352957" evidence="4">
    <location>
        <begin position="25"/>
        <end position="612"/>
    </location>
</feature>
<feature type="domain" description="SH3b" evidence="5">
    <location>
        <begin position="28"/>
        <end position="90"/>
    </location>
</feature>
<dbReference type="InterPro" id="IPR052354">
    <property type="entry name" value="Cell_Wall_Dynamics_Protein"/>
</dbReference>
<evidence type="ECO:0000256" key="1">
    <source>
        <dbReference type="ARBA" id="ARBA00022801"/>
    </source>
</evidence>
<dbReference type="SMART" id="SM00287">
    <property type="entry name" value="SH3b"/>
    <property type="match status" value="5"/>
</dbReference>
<dbReference type="AlphaFoldDB" id="A0AA48RCX1"/>
<feature type="domain" description="SH3b" evidence="5">
    <location>
        <begin position="93"/>
        <end position="158"/>
    </location>
</feature>
<dbReference type="Gene3D" id="3.40.630.40">
    <property type="entry name" value="Zn-dependent exopeptidases"/>
    <property type="match status" value="1"/>
</dbReference>
<dbReference type="InterPro" id="IPR017293">
    <property type="entry name" value="N-acetylmuramoyl-L-ala_amidase"/>
</dbReference>
<gene>
    <name evidence="6" type="ORF">BSPP4475_13670</name>
</gene>
<dbReference type="Pfam" id="PF01520">
    <property type="entry name" value="Amidase_3"/>
    <property type="match status" value="1"/>
</dbReference>
<evidence type="ECO:0000313" key="6">
    <source>
        <dbReference type="EMBL" id="CAJ1003361.1"/>
    </source>
</evidence>
<feature type="signal peptide" evidence="4">
    <location>
        <begin position="1"/>
        <end position="24"/>
    </location>
</feature>
<keyword evidence="4" id="KW-0732">Signal</keyword>
<feature type="region of interest" description="Disordered" evidence="3">
    <location>
        <begin position="245"/>
        <end position="309"/>
    </location>
</feature>
<organism evidence="6 7">
    <name type="scientific">Brevibacillus aydinogluensis</name>
    <dbReference type="NCBI Taxonomy" id="927786"/>
    <lineage>
        <taxon>Bacteria</taxon>
        <taxon>Bacillati</taxon>
        <taxon>Bacillota</taxon>
        <taxon>Bacilli</taxon>
        <taxon>Bacillales</taxon>
        <taxon>Paenibacillaceae</taxon>
        <taxon>Brevibacillus</taxon>
    </lineage>
</organism>
<proteinExistence type="predicted"/>
<evidence type="ECO:0000256" key="4">
    <source>
        <dbReference type="SAM" id="SignalP"/>
    </source>
</evidence>
<keyword evidence="7" id="KW-1185">Reference proteome</keyword>
<dbReference type="PROSITE" id="PS51781">
    <property type="entry name" value="SH3B"/>
    <property type="match status" value="4"/>
</dbReference>
<dbReference type="GO" id="GO:0009253">
    <property type="term" value="P:peptidoglycan catabolic process"/>
    <property type="evidence" value="ECO:0007669"/>
    <property type="project" value="InterPro"/>
</dbReference>
<name>A0AA48RCX1_9BACL</name>
<feature type="domain" description="SH3b" evidence="5">
    <location>
        <begin position="354"/>
        <end position="416"/>
    </location>
</feature>
<keyword evidence="1 6" id="KW-0378">Hydrolase</keyword>
<evidence type="ECO:0000259" key="5">
    <source>
        <dbReference type="PROSITE" id="PS51781"/>
    </source>
</evidence>
<dbReference type="SUPFAM" id="SSF53187">
    <property type="entry name" value="Zn-dependent exopeptidases"/>
    <property type="match status" value="1"/>
</dbReference>
<dbReference type="InterPro" id="IPR003646">
    <property type="entry name" value="SH3-like_bac-type"/>
</dbReference>
<sequence>MFQQQKILRTIMAAVCIVSLPVSAAKAESSVQVSVDKLNVRSGPSLQDQVLTTLPVNSVLPVLAEQGEWLNVRLPDGRTGWVAGWLVKPTAQANTGLLAESQTTNLNVRTGPGLTYSVIQTINPGTRYPIVQRSGDWLMIELPSQKKGWVASWLVTEHRAADQGTTAPGGVSGGQANGSAPATSPAGQTNQQGRELILDYAPYVYPVPDYAQPAIGQLHNGEIITVLTEQNGWIQFPYNGVNAWIPKQGTGQTPAPAGSGQPNPNPPQPAPNAGAPSSGQPQSPAKQTATVQTDGLNLRGQPSTNSPILGTLKLGTTLTILEQQGDWYRVQTPDGKTGWVAGWLISVQQPAMSGPHVTILNPDTNIRSGPGTQYDIIKRVQTGEKYAIVKKEGDWFQITLSDGSTGYVAGWLVSPQGMPPVIKGNELVGKVIVVDPGHGGNDTGATGSSFSTQEKTVNLQVGLLLKNKLEAAGAKVIMTRSDDRKLTLQQRVDIAVQNNADIFVSIHHNTHPNSQTNGTIVFYYNQGNSSKLASLVQSEIVKATNYKDLQSRFGNYYVLRENPIPSILAEIGFLSNYNEEMRLRSEKQQDLAAEGLYKGILQYFASQNVQGG</sequence>
<dbReference type="PIRSF" id="PIRSF037846">
    <property type="entry name" value="Autolysin_YrvJ_prd"/>
    <property type="match status" value="1"/>
</dbReference>
<dbReference type="SMART" id="SM00646">
    <property type="entry name" value="Ami_3"/>
    <property type="match status" value="1"/>
</dbReference>
<dbReference type="GO" id="GO:0071555">
    <property type="term" value="P:cell wall organization"/>
    <property type="evidence" value="ECO:0007669"/>
    <property type="project" value="UniProtKB-KW"/>
</dbReference>
<feature type="compositionally biased region" description="Low complexity" evidence="3">
    <location>
        <begin position="271"/>
        <end position="281"/>
    </location>
</feature>
<dbReference type="InterPro" id="IPR002508">
    <property type="entry name" value="MurNAc-LAA_cat"/>
</dbReference>
<evidence type="ECO:0000256" key="3">
    <source>
        <dbReference type="SAM" id="MobiDB-lite"/>
    </source>
</evidence>
<accession>A0AA48RCX1</accession>
<reference evidence="6" key="1">
    <citation type="submission" date="2023-07" db="EMBL/GenBank/DDBJ databases">
        <authorList>
            <person name="Ivanov I."/>
            <person name="Teneva D."/>
            <person name="Stoikov I."/>
        </authorList>
    </citation>
    <scope>NUCLEOTIDE SEQUENCE</scope>
    <source>
        <strain evidence="6">4475</strain>
    </source>
</reference>
<dbReference type="Proteomes" id="UP001189619">
    <property type="component" value="Chromosome"/>
</dbReference>
<evidence type="ECO:0000256" key="2">
    <source>
        <dbReference type="ARBA" id="ARBA00023316"/>
    </source>
</evidence>
<dbReference type="Pfam" id="PF08239">
    <property type="entry name" value="SH3_3"/>
    <property type="match status" value="4"/>
</dbReference>
<dbReference type="Gene3D" id="2.30.30.40">
    <property type="entry name" value="SH3 Domains"/>
    <property type="match status" value="5"/>
</dbReference>
<dbReference type="CDD" id="cd02696">
    <property type="entry name" value="MurNAc-LAA"/>
    <property type="match status" value="1"/>
</dbReference>
<evidence type="ECO:0000313" key="7">
    <source>
        <dbReference type="Proteomes" id="UP001189619"/>
    </source>
</evidence>
<feature type="domain" description="SH3b" evidence="5">
    <location>
        <begin position="286"/>
        <end position="348"/>
    </location>
</feature>